<comment type="caution">
    <text evidence="2">The sequence shown here is derived from an EMBL/GenBank/DDBJ whole genome shotgun (WGS) entry which is preliminary data.</text>
</comment>
<dbReference type="AlphaFoldDB" id="A0AAV7X8L2"/>
<dbReference type="Gene3D" id="1.20.1280.50">
    <property type="match status" value="1"/>
</dbReference>
<accession>A0AAV7X8L2</accession>
<dbReference type="SUPFAM" id="SSF81383">
    <property type="entry name" value="F-box domain"/>
    <property type="match status" value="1"/>
</dbReference>
<dbReference type="InterPro" id="IPR032675">
    <property type="entry name" value="LRR_dom_sf"/>
</dbReference>
<evidence type="ECO:0000313" key="2">
    <source>
        <dbReference type="EMBL" id="KAJ1521042.1"/>
    </source>
</evidence>
<dbReference type="Proteomes" id="UP001075354">
    <property type="component" value="Chromosome 13"/>
</dbReference>
<gene>
    <name evidence="2" type="ORF">ONE63_002753</name>
</gene>
<dbReference type="SMART" id="SM00256">
    <property type="entry name" value="FBOX"/>
    <property type="match status" value="1"/>
</dbReference>
<keyword evidence="3" id="KW-1185">Reference proteome</keyword>
<dbReference type="PROSITE" id="PS50181">
    <property type="entry name" value="FBOX"/>
    <property type="match status" value="1"/>
</dbReference>
<dbReference type="EMBL" id="JAPTSV010000013">
    <property type="protein sequence ID" value="KAJ1521042.1"/>
    <property type="molecule type" value="Genomic_DNA"/>
</dbReference>
<organism evidence="2 3">
    <name type="scientific">Megalurothrips usitatus</name>
    <name type="common">bean blossom thrips</name>
    <dbReference type="NCBI Taxonomy" id="439358"/>
    <lineage>
        <taxon>Eukaryota</taxon>
        <taxon>Metazoa</taxon>
        <taxon>Ecdysozoa</taxon>
        <taxon>Arthropoda</taxon>
        <taxon>Hexapoda</taxon>
        <taxon>Insecta</taxon>
        <taxon>Pterygota</taxon>
        <taxon>Neoptera</taxon>
        <taxon>Paraneoptera</taxon>
        <taxon>Thysanoptera</taxon>
        <taxon>Terebrantia</taxon>
        <taxon>Thripoidea</taxon>
        <taxon>Thripidae</taxon>
        <taxon>Megalurothrips</taxon>
    </lineage>
</organism>
<feature type="domain" description="F-box" evidence="1">
    <location>
        <begin position="1"/>
        <end position="42"/>
    </location>
</feature>
<protein>
    <recommendedName>
        <fullName evidence="1">F-box domain-containing protein</fullName>
    </recommendedName>
</protein>
<dbReference type="Pfam" id="PF12937">
    <property type="entry name" value="F-box-like"/>
    <property type="match status" value="1"/>
</dbReference>
<name>A0AAV7X8L2_9NEOP</name>
<proteinExistence type="predicted"/>
<dbReference type="SUPFAM" id="SSF52047">
    <property type="entry name" value="RNI-like"/>
    <property type="match status" value="1"/>
</dbReference>
<dbReference type="Gene3D" id="3.80.10.10">
    <property type="entry name" value="Ribonuclease Inhibitor"/>
    <property type="match status" value="1"/>
</dbReference>
<evidence type="ECO:0000313" key="3">
    <source>
        <dbReference type="Proteomes" id="UP001075354"/>
    </source>
</evidence>
<dbReference type="InterPro" id="IPR001810">
    <property type="entry name" value="F-box_dom"/>
</dbReference>
<dbReference type="InterPro" id="IPR036047">
    <property type="entry name" value="F-box-like_dom_sf"/>
</dbReference>
<reference evidence="2" key="1">
    <citation type="submission" date="2022-12" db="EMBL/GenBank/DDBJ databases">
        <title>Chromosome-level genome assembly of the bean flower thrips Megalurothrips usitatus.</title>
        <authorList>
            <person name="Ma L."/>
            <person name="Liu Q."/>
            <person name="Li H."/>
            <person name="Cai W."/>
        </authorList>
    </citation>
    <scope>NUCLEOTIDE SEQUENCE</scope>
    <source>
        <strain evidence="2">Cailab_2022a</strain>
    </source>
</reference>
<sequence length="448" mass="50725">MLPVEMLIQVFSHLDMRSLAAASRVCHRFLSAVLRGCVWRGRTLSWDDEGLAAGRSVNTLLTILRLAPCLDAVNLRHVPAALGGQGSPLLCGRLRDIRSLRVSDHELCTDNIARVLRRFGGTLQHLDLKLKMYYMTERMVLELWESVNQMRRLRSLRLAGYLPCRLTYTFPERALPDQTLIALDLHDFETDHAVTMLSLIMAHSSTIAKLTMPDSLSEDEVRRALDTLRVAEDVDMTVGGHIAHLNGLPIKRLTLRHKDEACSARFLEHVNECSALAGVQELTVCWSDGDLRDAVLSSLARHCGDLRVLRLRNMCDDKAPALIHTVREFSQIRELDLNKFYPMDVQFVDEIAVGALPALTRMYLRDILIGVPHADASACDASPCYEHHFDRLSAHRRDLSYVFHDFPQCWHRRSTISQTLSCYCAVCLDFYGYMMAHYNGGQLPGVWT</sequence>
<evidence type="ECO:0000259" key="1">
    <source>
        <dbReference type="PROSITE" id="PS50181"/>
    </source>
</evidence>